<keyword evidence="4 7" id="KW-0812">Transmembrane</keyword>
<reference evidence="10" key="2">
    <citation type="submission" date="2021-04" db="EMBL/GenBank/DDBJ databases">
        <authorList>
            <person name="Gilroy R."/>
        </authorList>
    </citation>
    <scope>NUCLEOTIDE SEQUENCE</scope>
    <source>
        <strain evidence="10">811</strain>
    </source>
</reference>
<evidence type="ECO:0000256" key="7">
    <source>
        <dbReference type="SAM" id="Phobius"/>
    </source>
</evidence>
<evidence type="ECO:0000313" key="10">
    <source>
        <dbReference type="EMBL" id="HIX07612.1"/>
    </source>
</evidence>
<dbReference type="EMBL" id="DXFX01000052">
    <property type="protein sequence ID" value="HIX07612.1"/>
    <property type="molecule type" value="Genomic_DNA"/>
</dbReference>
<dbReference type="SUPFAM" id="SSF50182">
    <property type="entry name" value="Sm-like ribonucleoproteins"/>
    <property type="match status" value="1"/>
</dbReference>
<comment type="caution">
    <text evidence="10">The sequence shown here is derived from an EMBL/GenBank/DDBJ whole genome shotgun (WGS) entry which is preliminary data.</text>
</comment>
<dbReference type="Gene3D" id="1.10.287.1260">
    <property type="match status" value="1"/>
</dbReference>
<dbReference type="AlphaFoldDB" id="A0A9D1V7H4"/>
<gene>
    <name evidence="10" type="ORF">H9741_04010</name>
</gene>
<dbReference type="Gene3D" id="2.30.30.60">
    <property type="match status" value="1"/>
</dbReference>
<reference evidence="10" key="1">
    <citation type="journal article" date="2021" name="PeerJ">
        <title>Extensive microbial diversity within the chicken gut microbiome revealed by metagenomics and culture.</title>
        <authorList>
            <person name="Gilroy R."/>
            <person name="Ravi A."/>
            <person name="Getino M."/>
            <person name="Pursley I."/>
            <person name="Horton D.L."/>
            <person name="Alikhan N.F."/>
            <person name="Baker D."/>
            <person name="Gharbi K."/>
            <person name="Hall N."/>
            <person name="Watson M."/>
            <person name="Adriaenssens E.M."/>
            <person name="Foster-Nyarko E."/>
            <person name="Jarju S."/>
            <person name="Secka A."/>
            <person name="Antonio M."/>
            <person name="Oren A."/>
            <person name="Chaudhuri R.R."/>
            <person name="La Ragione R."/>
            <person name="Hildebrand F."/>
            <person name="Pallen M.J."/>
        </authorList>
    </citation>
    <scope>NUCLEOTIDE SEQUENCE</scope>
    <source>
        <strain evidence="10">811</strain>
    </source>
</reference>
<evidence type="ECO:0000256" key="6">
    <source>
        <dbReference type="ARBA" id="ARBA00023136"/>
    </source>
</evidence>
<dbReference type="Gene3D" id="3.30.70.100">
    <property type="match status" value="1"/>
</dbReference>
<comment type="similarity">
    <text evidence="2">Belongs to the MscS (TC 1.A.23) family.</text>
</comment>
<dbReference type="PANTHER" id="PTHR30221:SF1">
    <property type="entry name" value="SMALL-CONDUCTANCE MECHANOSENSITIVE CHANNEL"/>
    <property type="match status" value="1"/>
</dbReference>
<dbReference type="Proteomes" id="UP000824204">
    <property type="component" value="Unassembled WGS sequence"/>
</dbReference>
<organism evidence="10 11">
    <name type="scientific">Candidatus Borkfalkia faecipullorum</name>
    <dbReference type="NCBI Taxonomy" id="2838510"/>
    <lineage>
        <taxon>Bacteria</taxon>
        <taxon>Bacillati</taxon>
        <taxon>Bacillota</taxon>
        <taxon>Clostridia</taxon>
        <taxon>Christensenellales</taxon>
        <taxon>Christensenellaceae</taxon>
        <taxon>Candidatus Borkfalkia</taxon>
    </lineage>
</organism>
<evidence type="ECO:0000313" key="11">
    <source>
        <dbReference type="Proteomes" id="UP000824204"/>
    </source>
</evidence>
<dbReference type="InterPro" id="IPR011014">
    <property type="entry name" value="MscS_channel_TM-2"/>
</dbReference>
<accession>A0A9D1V7H4</accession>
<evidence type="ECO:0000256" key="1">
    <source>
        <dbReference type="ARBA" id="ARBA00004651"/>
    </source>
</evidence>
<feature type="domain" description="Mechanosensitive ion channel MscS C-terminal" evidence="9">
    <location>
        <begin position="192"/>
        <end position="274"/>
    </location>
</feature>
<dbReference type="Pfam" id="PF00924">
    <property type="entry name" value="MS_channel_2nd"/>
    <property type="match status" value="1"/>
</dbReference>
<protein>
    <submittedName>
        <fullName evidence="10">Mechanosensitive ion channel family protein</fullName>
    </submittedName>
</protein>
<keyword evidence="5 7" id="KW-1133">Transmembrane helix</keyword>
<dbReference type="SUPFAM" id="SSF82689">
    <property type="entry name" value="Mechanosensitive channel protein MscS (YggB), C-terminal domain"/>
    <property type="match status" value="1"/>
</dbReference>
<comment type="subcellular location">
    <subcellularLocation>
        <location evidence="1">Cell membrane</location>
        <topology evidence="1">Multi-pass membrane protein</topology>
    </subcellularLocation>
</comment>
<feature type="domain" description="Mechanosensitive ion channel MscS" evidence="8">
    <location>
        <begin position="119"/>
        <end position="185"/>
    </location>
</feature>
<sequence length="305" mass="33412">MLQLLAESTETSTSAGIWETLRNFGLDFVENTGLAIVRTIAFFILGLIVIKIVQSITRGAALKSSKLDNSAASFIISVITVILYIGLIILLITSLGFSTAGIIAGFSAVALAIALALKDSLGSLANGVIIIFTKPFKKGDYVQINEYDGLVQDIRLFNTKILTYSNEEIIIPNSEILTTKMINYSTMPLRRVSIDVPIPYDCDIAQVKKILLDCVSSYKYTVNTPEPSVILKSYGDSALNFVARCWTPNENYWDTLYDLYEEIFNALKAKGISIPFNRLDVQLVNDSVVSVSLPAEKKIGGGKKS</sequence>
<evidence type="ECO:0000259" key="8">
    <source>
        <dbReference type="Pfam" id="PF00924"/>
    </source>
</evidence>
<feature type="transmembrane region" description="Helical" evidence="7">
    <location>
        <begin position="98"/>
        <end position="117"/>
    </location>
</feature>
<dbReference type="InterPro" id="IPR011066">
    <property type="entry name" value="MscS_channel_C_sf"/>
</dbReference>
<dbReference type="PANTHER" id="PTHR30221">
    <property type="entry name" value="SMALL-CONDUCTANCE MECHANOSENSITIVE CHANNEL"/>
    <property type="match status" value="1"/>
</dbReference>
<dbReference type="InterPro" id="IPR006685">
    <property type="entry name" value="MscS_channel_2nd"/>
</dbReference>
<dbReference type="InterPro" id="IPR049278">
    <property type="entry name" value="MS_channel_C"/>
</dbReference>
<evidence type="ECO:0000259" key="9">
    <source>
        <dbReference type="Pfam" id="PF21082"/>
    </source>
</evidence>
<dbReference type="InterPro" id="IPR045275">
    <property type="entry name" value="MscS_archaea/bacteria_type"/>
</dbReference>
<evidence type="ECO:0000256" key="4">
    <source>
        <dbReference type="ARBA" id="ARBA00022692"/>
    </source>
</evidence>
<evidence type="ECO:0000256" key="5">
    <source>
        <dbReference type="ARBA" id="ARBA00022989"/>
    </source>
</evidence>
<dbReference type="InterPro" id="IPR010920">
    <property type="entry name" value="LSM_dom_sf"/>
</dbReference>
<proteinExistence type="inferred from homology"/>
<dbReference type="SUPFAM" id="SSF82861">
    <property type="entry name" value="Mechanosensitive channel protein MscS (YggB), transmembrane region"/>
    <property type="match status" value="1"/>
</dbReference>
<feature type="transmembrane region" description="Helical" evidence="7">
    <location>
        <begin position="71"/>
        <end position="92"/>
    </location>
</feature>
<dbReference type="GO" id="GO:0005886">
    <property type="term" value="C:plasma membrane"/>
    <property type="evidence" value="ECO:0007669"/>
    <property type="project" value="UniProtKB-SubCell"/>
</dbReference>
<feature type="transmembrane region" description="Helical" evidence="7">
    <location>
        <begin position="32"/>
        <end position="50"/>
    </location>
</feature>
<dbReference type="InterPro" id="IPR023408">
    <property type="entry name" value="MscS_beta-dom_sf"/>
</dbReference>
<evidence type="ECO:0000256" key="3">
    <source>
        <dbReference type="ARBA" id="ARBA00022475"/>
    </source>
</evidence>
<name>A0A9D1V7H4_9FIRM</name>
<dbReference type="Pfam" id="PF21082">
    <property type="entry name" value="MS_channel_3rd"/>
    <property type="match status" value="1"/>
</dbReference>
<dbReference type="GO" id="GO:0008381">
    <property type="term" value="F:mechanosensitive monoatomic ion channel activity"/>
    <property type="evidence" value="ECO:0007669"/>
    <property type="project" value="InterPro"/>
</dbReference>
<keyword evidence="6 7" id="KW-0472">Membrane</keyword>
<evidence type="ECO:0000256" key="2">
    <source>
        <dbReference type="ARBA" id="ARBA00008017"/>
    </source>
</evidence>
<keyword evidence="3" id="KW-1003">Cell membrane</keyword>